<name>A0AB94IK50_9BACI</name>
<organism evidence="5 6">
    <name type="scientific">Neobacillus vireti LMG 21834</name>
    <dbReference type="NCBI Taxonomy" id="1131730"/>
    <lineage>
        <taxon>Bacteria</taxon>
        <taxon>Bacillati</taxon>
        <taxon>Bacillota</taxon>
        <taxon>Bacilli</taxon>
        <taxon>Bacillales</taxon>
        <taxon>Bacillaceae</taxon>
        <taxon>Neobacillus</taxon>
    </lineage>
</organism>
<feature type="domain" description="HTH gntR-type" evidence="4">
    <location>
        <begin position="4"/>
        <end position="72"/>
    </location>
</feature>
<dbReference type="InterPro" id="IPR036388">
    <property type="entry name" value="WH-like_DNA-bd_sf"/>
</dbReference>
<dbReference type="InterPro" id="IPR008920">
    <property type="entry name" value="TF_FadR/GntR_C"/>
</dbReference>
<evidence type="ECO:0000313" key="5">
    <source>
        <dbReference type="EMBL" id="ETI67414.1"/>
    </source>
</evidence>
<keyword evidence="6" id="KW-1185">Reference proteome</keyword>
<dbReference type="SMART" id="SM00895">
    <property type="entry name" value="FCD"/>
    <property type="match status" value="1"/>
</dbReference>
<comment type="caution">
    <text evidence="5">The sequence shown here is derived from an EMBL/GenBank/DDBJ whole genome shotgun (WGS) entry which is preliminary data.</text>
</comment>
<dbReference type="PROSITE" id="PS50949">
    <property type="entry name" value="HTH_GNTR"/>
    <property type="match status" value="1"/>
</dbReference>
<dbReference type="GO" id="GO:0003700">
    <property type="term" value="F:DNA-binding transcription factor activity"/>
    <property type="evidence" value="ECO:0007669"/>
    <property type="project" value="InterPro"/>
</dbReference>
<dbReference type="Proteomes" id="UP000018877">
    <property type="component" value="Unassembled WGS sequence"/>
</dbReference>
<reference evidence="5 6" key="1">
    <citation type="journal article" date="2014" name="Environ. Microbiol.">
        <title>The nitrate-ammonifying and nosZ-carrying bacterium Bacillus vireti is a potent source and sink for nitric and nitrous oxide under high nitrate conditions.</title>
        <authorList>
            <person name="Mania D."/>
            <person name="Heylen K."/>
            <person name="van Spanning R.J."/>
            <person name="Frostegard A."/>
        </authorList>
    </citation>
    <scope>NUCLEOTIDE SEQUENCE [LARGE SCALE GENOMIC DNA]</scope>
    <source>
        <strain evidence="5 6">LMG 21834</strain>
    </source>
</reference>
<dbReference type="PANTHER" id="PTHR43537">
    <property type="entry name" value="TRANSCRIPTIONAL REGULATOR, GNTR FAMILY"/>
    <property type="match status" value="1"/>
</dbReference>
<dbReference type="Gene3D" id="1.10.10.10">
    <property type="entry name" value="Winged helix-like DNA-binding domain superfamily/Winged helix DNA-binding domain"/>
    <property type="match status" value="1"/>
</dbReference>
<dbReference type="InterPro" id="IPR011711">
    <property type="entry name" value="GntR_C"/>
</dbReference>
<dbReference type="Gene3D" id="1.20.120.530">
    <property type="entry name" value="GntR ligand-binding domain-like"/>
    <property type="match status" value="1"/>
</dbReference>
<evidence type="ECO:0000313" key="6">
    <source>
        <dbReference type="Proteomes" id="UP000018877"/>
    </source>
</evidence>
<evidence type="ECO:0000259" key="4">
    <source>
        <dbReference type="PROSITE" id="PS50949"/>
    </source>
</evidence>
<gene>
    <name evidence="5" type="ORF">BAVI_17672</name>
</gene>
<sequence length="234" mass="26602">MAIYNLTDQLIHDLGKQIITGDIIPGETLPKIETLSEIHGVSRTVVREAFKALATRRLVKSVPRLGTIVSPRSEWQWWDTDVLSWASDSGNNRNFILKLNELGFAIEPIAAKLAAKNATQADIVKITDCYDQLEKSLGDKDAWAQTDYEFHKSIYDASNNELLVNMLQMLSKVQLDYRFATITSIKEQQYATERYLQFHKELLIAISNHDEKSAQQKMYDLQEELASILANSNP</sequence>
<accession>A0AB94IK50</accession>
<evidence type="ECO:0000256" key="2">
    <source>
        <dbReference type="ARBA" id="ARBA00023125"/>
    </source>
</evidence>
<dbReference type="SMART" id="SM00345">
    <property type="entry name" value="HTH_GNTR"/>
    <property type="match status" value="1"/>
</dbReference>
<dbReference type="SUPFAM" id="SSF46785">
    <property type="entry name" value="Winged helix' DNA-binding domain"/>
    <property type="match status" value="1"/>
</dbReference>
<dbReference type="Pfam" id="PF00392">
    <property type="entry name" value="GntR"/>
    <property type="match status" value="1"/>
</dbReference>
<dbReference type="GO" id="GO:0003677">
    <property type="term" value="F:DNA binding"/>
    <property type="evidence" value="ECO:0007669"/>
    <property type="project" value="UniProtKB-KW"/>
</dbReference>
<dbReference type="PANTHER" id="PTHR43537:SF44">
    <property type="entry name" value="GNTR FAMILY REGULATORY PROTEIN"/>
    <property type="match status" value="1"/>
</dbReference>
<dbReference type="RefSeq" id="WP_024029712.1">
    <property type="nucleotide sequence ID" value="NZ_ALAN01000096.1"/>
</dbReference>
<keyword evidence="2" id="KW-0238">DNA-binding</keyword>
<keyword evidence="3" id="KW-0804">Transcription</keyword>
<keyword evidence="1" id="KW-0805">Transcription regulation</keyword>
<dbReference type="EMBL" id="ALAN01000096">
    <property type="protein sequence ID" value="ETI67414.1"/>
    <property type="molecule type" value="Genomic_DNA"/>
</dbReference>
<evidence type="ECO:0000256" key="3">
    <source>
        <dbReference type="ARBA" id="ARBA00023163"/>
    </source>
</evidence>
<dbReference type="CDD" id="cd07377">
    <property type="entry name" value="WHTH_GntR"/>
    <property type="match status" value="1"/>
</dbReference>
<evidence type="ECO:0000256" key="1">
    <source>
        <dbReference type="ARBA" id="ARBA00023015"/>
    </source>
</evidence>
<dbReference type="InterPro" id="IPR000524">
    <property type="entry name" value="Tscrpt_reg_HTH_GntR"/>
</dbReference>
<protein>
    <submittedName>
        <fullName evidence="5">GntR family transcriptional regulator</fullName>
    </submittedName>
</protein>
<dbReference type="InterPro" id="IPR036390">
    <property type="entry name" value="WH_DNA-bd_sf"/>
</dbReference>
<dbReference type="Pfam" id="PF07729">
    <property type="entry name" value="FCD"/>
    <property type="match status" value="1"/>
</dbReference>
<dbReference type="AlphaFoldDB" id="A0AB94IK50"/>
<dbReference type="SUPFAM" id="SSF48008">
    <property type="entry name" value="GntR ligand-binding domain-like"/>
    <property type="match status" value="1"/>
</dbReference>
<proteinExistence type="predicted"/>